<dbReference type="AlphaFoldDB" id="A0A6S7FV31"/>
<proteinExistence type="predicted"/>
<dbReference type="Proteomes" id="UP001152795">
    <property type="component" value="Unassembled WGS sequence"/>
</dbReference>
<dbReference type="OrthoDB" id="5989491at2759"/>
<name>A0A6S7FV31_PARCT</name>
<gene>
    <name evidence="1" type="ORF">PACLA_8A050181</name>
</gene>
<comment type="caution">
    <text evidence="1">The sequence shown here is derived from an EMBL/GenBank/DDBJ whole genome shotgun (WGS) entry which is preliminary data.</text>
</comment>
<evidence type="ECO:0000313" key="1">
    <source>
        <dbReference type="EMBL" id="CAB3983405.1"/>
    </source>
</evidence>
<protein>
    <submittedName>
        <fullName evidence="1">Uncharacterized protein</fullName>
    </submittedName>
</protein>
<dbReference type="EMBL" id="CACRXK020000608">
    <property type="protein sequence ID" value="CAB3983405.1"/>
    <property type="molecule type" value="Genomic_DNA"/>
</dbReference>
<keyword evidence="2" id="KW-1185">Reference proteome</keyword>
<accession>A0A6S7FV31</accession>
<reference evidence="1" key="1">
    <citation type="submission" date="2020-04" db="EMBL/GenBank/DDBJ databases">
        <authorList>
            <person name="Alioto T."/>
            <person name="Alioto T."/>
            <person name="Gomez Garrido J."/>
        </authorList>
    </citation>
    <scope>NUCLEOTIDE SEQUENCE</scope>
    <source>
        <strain evidence="1">A484AB</strain>
    </source>
</reference>
<evidence type="ECO:0000313" key="2">
    <source>
        <dbReference type="Proteomes" id="UP001152795"/>
    </source>
</evidence>
<organism evidence="1 2">
    <name type="scientific">Paramuricea clavata</name>
    <name type="common">Red gorgonian</name>
    <name type="synonym">Violescent sea-whip</name>
    <dbReference type="NCBI Taxonomy" id="317549"/>
    <lineage>
        <taxon>Eukaryota</taxon>
        <taxon>Metazoa</taxon>
        <taxon>Cnidaria</taxon>
        <taxon>Anthozoa</taxon>
        <taxon>Octocorallia</taxon>
        <taxon>Malacalcyonacea</taxon>
        <taxon>Plexauridae</taxon>
        <taxon>Paramuricea</taxon>
    </lineage>
</organism>
<sequence>MVIGWFIEYVKMLQKDENDAVTDDTATGEGSELQSAPSLKELVLFIFGQPVLHMEIKVKFMNGYFPDPDSCFGRVSLPLMHTNYEHFCKAMNVAIDSQHVL</sequence>